<dbReference type="EMBL" id="JAAWWB010000589">
    <property type="protein sequence ID" value="KAG6736734.1"/>
    <property type="molecule type" value="Genomic_DNA"/>
</dbReference>
<feature type="transmembrane region" description="Helical" evidence="3">
    <location>
        <begin position="117"/>
        <end position="141"/>
    </location>
</feature>
<gene>
    <name evidence="5" type="ORF">POTOM_060373</name>
</gene>
<protein>
    <recommendedName>
        <fullName evidence="4">S-locus glycoprotein domain-containing protein</fullName>
    </recommendedName>
</protein>
<evidence type="ECO:0000256" key="1">
    <source>
        <dbReference type="ARBA" id="ARBA00022729"/>
    </source>
</evidence>
<dbReference type="PANTHER" id="PTHR32444">
    <property type="entry name" value="BULB-TYPE LECTIN DOMAIN-CONTAINING PROTEIN"/>
    <property type="match status" value="1"/>
</dbReference>
<sequence length="229" mass="26160">MTATCRSFLLNPNGSPQLFLYEGQIPRWRSGHCNGLRWTGVPILQVRINFNISFVNNDDKLTIMWGVRNRSIFSRLVVDEPGSVQRFTWHEQIAKLDFFLSPAQYDKKSRGFLSKKGMLAGLVLSIAAGVFFVILFSFWLIKRKKTVHGLNAFFSKFSCPETMLSFNESPEEETSLRDKPINDTSGVLSASVSWKSIDHPTNTMLLFATLGRMDRKTDHQVFNIFEVPE</sequence>
<dbReference type="Pfam" id="PF00954">
    <property type="entry name" value="S_locus_glycop"/>
    <property type="match status" value="1"/>
</dbReference>
<comment type="caution">
    <text evidence="5">The sequence shown here is derived from an EMBL/GenBank/DDBJ whole genome shotgun (WGS) entry which is preliminary data.</text>
</comment>
<dbReference type="GO" id="GO:0048544">
    <property type="term" value="P:recognition of pollen"/>
    <property type="evidence" value="ECO:0007669"/>
    <property type="project" value="InterPro"/>
</dbReference>
<dbReference type="InterPro" id="IPR000858">
    <property type="entry name" value="S_locus_glycoprot_dom"/>
</dbReference>
<name>A0A8X8C207_POPTO</name>
<evidence type="ECO:0000259" key="4">
    <source>
        <dbReference type="Pfam" id="PF00954"/>
    </source>
</evidence>
<evidence type="ECO:0000256" key="2">
    <source>
        <dbReference type="ARBA" id="ARBA00023157"/>
    </source>
</evidence>
<proteinExistence type="predicted"/>
<evidence type="ECO:0000313" key="5">
    <source>
        <dbReference type="EMBL" id="KAG6736734.1"/>
    </source>
</evidence>
<keyword evidence="3" id="KW-0472">Membrane</keyword>
<evidence type="ECO:0000256" key="3">
    <source>
        <dbReference type="SAM" id="Phobius"/>
    </source>
</evidence>
<keyword evidence="2" id="KW-1015">Disulfide bond</keyword>
<dbReference type="Proteomes" id="UP000886885">
    <property type="component" value="Unassembled WGS sequence"/>
</dbReference>
<dbReference type="AlphaFoldDB" id="A0A8X8C207"/>
<feature type="domain" description="S-locus glycoprotein" evidence="4">
    <location>
        <begin position="28"/>
        <end position="97"/>
    </location>
</feature>
<accession>A0A8X8C207</accession>
<evidence type="ECO:0000313" key="6">
    <source>
        <dbReference type="Proteomes" id="UP000886885"/>
    </source>
</evidence>
<keyword evidence="1" id="KW-0732">Signal</keyword>
<keyword evidence="3" id="KW-1133">Transmembrane helix</keyword>
<reference evidence="5" key="1">
    <citation type="journal article" date="2020" name="bioRxiv">
        <title>Hybrid origin of Populus tomentosa Carr. identified through genome sequencing and phylogenomic analysis.</title>
        <authorList>
            <person name="An X."/>
            <person name="Gao K."/>
            <person name="Chen Z."/>
            <person name="Li J."/>
            <person name="Yang X."/>
            <person name="Yang X."/>
            <person name="Zhou J."/>
            <person name="Guo T."/>
            <person name="Zhao T."/>
            <person name="Huang S."/>
            <person name="Miao D."/>
            <person name="Khan W.U."/>
            <person name="Rao P."/>
            <person name="Ye M."/>
            <person name="Lei B."/>
            <person name="Liao W."/>
            <person name="Wang J."/>
            <person name="Ji L."/>
            <person name="Li Y."/>
            <person name="Guo B."/>
            <person name="Mustafa N.S."/>
            <person name="Li S."/>
            <person name="Yun Q."/>
            <person name="Keller S.R."/>
            <person name="Mao J."/>
            <person name="Zhang R."/>
            <person name="Strauss S.H."/>
        </authorList>
    </citation>
    <scope>NUCLEOTIDE SEQUENCE</scope>
    <source>
        <strain evidence="5">GM15</strain>
        <tissue evidence="5">Leaf</tissue>
    </source>
</reference>
<dbReference type="PANTHER" id="PTHR32444:SF63">
    <property type="entry name" value="G-TYPE LECTIN S-RECEPTOR-LIKE SERINE_THREONINE-PROTEIN KINASE RKS1"/>
    <property type="match status" value="1"/>
</dbReference>
<dbReference type="OrthoDB" id="1936886at2759"/>
<keyword evidence="3" id="KW-0812">Transmembrane</keyword>
<organism evidence="5 6">
    <name type="scientific">Populus tomentosa</name>
    <name type="common">Chinese white poplar</name>
    <dbReference type="NCBI Taxonomy" id="118781"/>
    <lineage>
        <taxon>Eukaryota</taxon>
        <taxon>Viridiplantae</taxon>
        <taxon>Streptophyta</taxon>
        <taxon>Embryophyta</taxon>
        <taxon>Tracheophyta</taxon>
        <taxon>Spermatophyta</taxon>
        <taxon>Magnoliopsida</taxon>
        <taxon>eudicotyledons</taxon>
        <taxon>Gunneridae</taxon>
        <taxon>Pentapetalae</taxon>
        <taxon>rosids</taxon>
        <taxon>fabids</taxon>
        <taxon>Malpighiales</taxon>
        <taxon>Salicaceae</taxon>
        <taxon>Saliceae</taxon>
        <taxon>Populus</taxon>
    </lineage>
</organism>
<keyword evidence="6" id="KW-1185">Reference proteome</keyword>